<reference evidence="3" key="1">
    <citation type="submission" date="2017-09" db="EMBL/GenBank/DDBJ databases">
        <authorList>
            <person name="Varghese N."/>
            <person name="Submissions S."/>
        </authorList>
    </citation>
    <scope>NUCLEOTIDE SEQUENCE [LARGE SCALE GENOMIC DNA]</scope>
    <source>
        <strain evidence="3">CGMCC 1.12641</strain>
    </source>
</reference>
<dbReference type="SUPFAM" id="SSF56925">
    <property type="entry name" value="OMPA-like"/>
    <property type="match status" value="1"/>
</dbReference>
<keyword evidence="3" id="KW-1185">Reference proteome</keyword>
<dbReference type="OrthoDB" id="978645at2"/>
<feature type="signal peptide" evidence="1">
    <location>
        <begin position="1"/>
        <end position="20"/>
    </location>
</feature>
<evidence type="ECO:0000313" key="3">
    <source>
        <dbReference type="Proteomes" id="UP000219193"/>
    </source>
</evidence>
<gene>
    <name evidence="2" type="ORF">SAMN06296241_1829</name>
</gene>
<proteinExistence type="predicted"/>
<protein>
    <recommendedName>
        <fullName evidence="4">Outer membrane protein beta-barrel domain-containing protein</fullName>
    </recommendedName>
</protein>
<evidence type="ECO:0000256" key="1">
    <source>
        <dbReference type="SAM" id="SignalP"/>
    </source>
</evidence>
<keyword evidence="1" id="KW-0732">Signal</keyword>
<dbReference type="AlphaFoldDB" id="A0A285X4L0"/>
<evidence type="ECO:0008006" key="4">
    <source>
        <dbReference type="Google" id="ProtNLM"/>
    </source>
</evidence>
<dbReference type="InterPro" id="IPR011250">
    <property type="entry name" value="OMP/PagP_B-barrel"/>
</dbReference>
<dbReference type="RefSeq" id="WP_097056066.1">
    <property type="nucleotide sequence ID" value="NZ_OCMF01000002.1"/>
</dbReference>
<dbReference type="Gene3D" id="2.40.160.20">
    <property type="match status" value="1"/>
</dbReference>
<organism evidence="2 3">
    <name type="scientific">Salinimicrobium sediminis</name>
    <dbReference type="NCBI Taxonomy" id="1343891"/>
    <lineage>
        <taxon>Bacteria</taxon>
        <taxon>Pseudomonadati</taxon>
        <taxon>Bacteroidota</taxon>
        <taxon>Flavobacteriia</taxon>
        <taxon>Flavobacteriales</taxon>
        <taxon>Flavobacteriaceae</taxon>
        <taxon>Salinimicrobium</taxon>
    </lineage>
</organism>
<dbReference type="EMBL" id="OCMF01000002">
    <property type="protein sequence ID" value="SOC80283.1"/>
    <property type="molecule type" value="Genomic_DNA"/>
</dbReference>
<feature type="chain" id="PRO_5013171276" description="Outer membrane protein beta-barrel domain-containing protein" evidence="1">
    <location>
        <begin position="21"/>
        <end position="163"/>
    </location>
</feature>
<sequence>MKKLVLLALCIFGFSLSSQAQSVAENALGLRLGGSDGVGTEISYQRGLSENNRLELDLGWRNGKHYDAFKLTGLYHWVWNIEGGFNWYAGFGAGIGSVDGNDDDRWDDDDNGLFVNAAGNIGIEYDFDFPLLLSLDFRPEFGVINYYGDDVDFDIALGIRYQF</sequence>
<name>A0A285X4L0_9FLAO</name>
<accession>A0A285X4L0</accession>
<evidence type="ECO:0000313" key="2">
    <source>
        <dbReference type="EMBL" id="SOC80283.1"/>
    </source>
</evidence>
<dbReference type="Proteomes" id="UP000219193">
    <property type="component" value="Unassembled WGS sequence"/>
</dbReference>